<feature type="signal peptide" evidence="1">
    <location>
        <begin position="1"/>
        <end position="28"/>
    </location>
</feature>
<evidence type="ECO:0000313" key="4">
    <source>
        <dbReference type="RefSeq" id="XP_035674484.1"/>
    </source>
</evidence>
<evidence type="ECO:0000256" key="1">
    <source>
        <dbReference type="SAM" id="SignalP"/>
    </source>
</evidence>
<proteinExistence type="predicted"/>
<organism evidence="2 3">
    <name type="scientific">Branchiostoma floridae</name>
    <name type="common">Florida lancelet</name>
    <name type="synonym">Amphioxus</name>
    <dbReference type="NCBI Taxonomy" id="7739"/>
    <lineage>
        <taxon>Eukaryota</taxon>
        <taxon>Metazoa</taxon>
        <taxon>Chordata</taxon>
        <taxon>Cephalochordata</taxon>
        <taxon>Leptocardii</taxon>
        <taxon>Amphioxiformes</taxon>
        <taxon>Branchiostomatidae</taxon>
        <taxon>Branchiostoma</taxon>
    </lineage>
</organism>
<dbReference type="AlphaFoldDB" id="A0A9J7L333"/>
<name>A0A9J7L333_BRAFL</name>
<sequence length="160" mass="17581">MAGKMTLWLPTLAIAFFVFVWGSVPAEAEEKRLAELNIGSDRGNKLDREALAAKLKEIMGKRADKRIAQSIVTGAKASQMNDVERQQAIDSILEKLGKRSAEMSIGEDWGREADNEARRALLEEILGGKRKRLAELAIGSDMGKARDSQLLRDMVDGIVG</sequence>
<reference evidence="3 4" key="2">
    <citation type="submission" date="2025-04" db="UniProtKB">
        <authorList>
            <consortium name="RefSeq"/>
        </authorList>
    </citation>
    <scope>IDENTIFICATION</scope>
    <source>
        <strain evidence="3 4">S238N-H82</strain>
        <tissue evidence="3 4">Testes</tissue>
    </source>
</reference>
<keyword evidence="1" id="KW-0732">Signal</keyword>
<dbReference type="GeneID" id="118414503"/>
<dbReference type="RefSeq" id="XP_035674484.1">
    <property type="nucleotide sequence ID" value="XM_035818591.1"/>
</dbReference>
<protein>
    <submittedName>
        <fullName evidence="3 4">Uncharacterized protein LOC118414503</fullName>
    </submittedName>
</protein>
<evidence type="ECO:0000313" key="2">
    <source>
        <dbReference type="Proteomes" id="UP000001554"/>
    </source>
</evidence>
<reference evidence="2" key="1">
    <citation type="journal article" date="2020" name="Nat. Ecol. Evol.">
        <title>Deeply conserved synteny resolves early events in vertebrate evolution.</title>
        <authorList>
            <person name="Simakov O."/>
            <person name="Marletaz F."/>
            <person name="Yue J.X."/>
            <person name="O'Connell B."/>
            <person name="Jenkins J."/>
            <person name="Brandt A."/>
            <person name="Calef R."/>
            <person name="Tung C.H."/>
            <person name="Huang T.K."/>
            <person name="Schmutz J."/>
            <person name="Satoh N."/>
            <person name="Yu J.K."/>
            <person name="Putnam N.H."/>
            <person name="Green R.E."/>
            <person name="Rokhsar D.S."/>
        </authorList>
    </citation>
    <scope>NUCLEOTIDE SEQUENCE [LARGE SCALE GENOMIC DNA]</scope>
    <source>
        <strain evidence="2">S238N-H82</strain>
    </source>
</reference>
<feature type="chain" id="PRO_5044698909" evidence="1">
    <location>
        <begin position="29"/>
        <end position="160"/>
    </location>
</feature>
<evidence type="ECO:0000313" key="3">
    <source>
        <dbReference type="RefSeq" id="XP_035674483.1"/>
    </source>
</evidence>
<dbReference type="OrthoDB" id="10318332at2759"/>
<accession>A0A9J7L333</accession>
<dbReference type="KEGG" id="bfo:118414503"/>
<keyword evidence="2" id="KW-1185">Reference proteome</keyword>
<dbReference type="RefSeq" id="XP_035674483.1">
    <property type="nucleotide sequence ID" value="XM_035818590.1"/>
</dbReference>
<dbReference type="Proteomes" id="UP000001554">
    <property type="component" value="Chromosome 4"/>
</dbReference>
<dbReference type="OMA" id="FIWGSVP"/>
<gene>
    <name evidence="3 4" type="primary">LOC118414503</name>
</gene>